<dbReference type="PROSITE" id="PS50026">
    <property type="entry name" value="EGF_3"/>
    <property type="match status" value="2"/>
</dbReference>
<name>A0A915D2K1_9BILA</name>
<protein>
    <submittedName>
        <fullName evidence="8">EGF-like domain protein</fullName>
    </submittedName>
</protein>
<evidence type="ECO:0000256" key="4">
    <source>
        <dbReference type="SAM" id="Phobius"/>
    </source>
</evidence>
<dbReference type="PROSITE" id="PS01187">
    <property type="entry name" value="EGF_CA"/>
    <property type="match status" value="1"/>
</dbReference>
<evidence type="ECO:0000259" key="5">
    <source>
        <dbReference type="PROSITE" id="PS50024"/>
    </source>
</evidence>
<feature type="region of interest" description="Disordered" evidence="3">
    <location>
        <begin position="552"/>
        <end position="574"/>
    </location>
</feature>
<evidence type="ECO:0000256" key="2">
    <source>
        <dbReference type="PROSITE-ProRule" id="PRU00076"/>
    </source>
</evidence>
<keyword evidence="4" id="KW-1133">Transmembrane helix</keyword>
<organism evidence="7 8">
    <name type="scientific">Ditylenchus dipsaci</name>
    <dbReference type="NCBI Taxonomy" id="166011"/>
    <lineage>
        <taxon>Eukaryota</taxon>
        <taxon>Metazoa</taxon>
        <taxon>Ecdysozoa</taxon>
        <taxon>Nematoda</taxon>
        <taxon>Chromadorea</taxon>
        <taxon>Rhabditida</taxon>
        <taxon>Tylenchina</taxon>
        <taxon>Tylenchomorpha</taxon>
        <taxon>Sphaerularioidea</taxon>
        <taxon>Anguinidae</taxon>
        <taxon>Anguininae</taxon>
        <taxon>Ditylenchus</taxon>
    </lineage>
</organism>
<dbReference type="PROSITE" id="PS50024">
    <property type="entry name" value="SEA"/>
    <property type="match status" value="1"/>
</dbReference>
<dbReference type="InterPro" id="IPR000082">
    <property type="entry name" value="SEA_dom"/>
</dbReference>
<dbReference type="WBParaSite" id="jg15173">
    <property type="protein sequence ID" value="jg15173"/>
    <property type="gene ID" value="jg15173"/>
</dbReference>
<dbReference type="InterPro" id="IPR000152">
    <property type="entry name" value="EGF-type_Asp/Asn_hydroxyl_site"/>
</dbReference>
<evidence type="ECO:0000313" key="8">
    <source>
        <dbReference type="WBParaSite" id="jg15173"/>
    </source>
</evidence>
<evidence type="ECO:0000313" key="7">
    <source>
        <dbReference type="Proteomes" id="UP000887574"/>
    </source>
</evidence>
<dbReference type="GO" id="GO:0005509">
    <property type="term" value="F:calcium ion binding"/>
    <property type="evidence" value="ECO:0007669"/>
    <property type="project" value="InterPro"/>
</dbReference>
<dbReference type="InterPro" id="IPR001881">
    <property type="entry name" value="EGF-like_Ca-bd_dom"/>
</dbReference>
<feature type="compositionally biased region" description="Basic and acidic residues" evidence="3">
    <location>
        <begin position="563"/>
        <end position="574"/>
    </location>
</feature>
<dbReference type="CDD" id="cd00054">
    <property type="entry name" value="EGF_CA"/>
    <property type="match status" value="1"/>
</dbReference>
<keyword evidence="4" id="KW-0812">Transmembrane</keyword>
<evidence type="ECO:0000256" key="3">
    <source>
        <dbReference type="SAM" id="MobiDB-lite"/>
    </source>
</evidence>
<accession>A0A915D2K1</accession>
<keyword evidence="1 2" id="KW-1015">Disulfide bond</keyword>
<evidence type="ECO:0000259" key="6">
    <source>
        <dbReference type="PROSITE" id="PS50026"/>
    </source>
</evidence>
<dbReference type="PROSITE" id="PS01186">
    <property type="entry name" value="EGF_2"/>
    <property type="match status" value="1"/>
</dbReference>
<sequence>MLPSHYSQECFVSAEVNDILDPMNVNASWDTGILYNSTMHFRKGAVQIPSDAYTTLVRYIVDRNNYQVGRSGLYLNPYQPNHSLLAIETIAILKDAAYRDLNPTDPGRKCVPTKNHNECESKEENQCSENARCIDLDYLYKCECNAGFTDASPKDSIPVCVFGLLQRCQLLLIEQHLCQHRNTGRVPVQKRLCGYRGSEKRLSLGMNPDAYCLNMQDINECALGLTNYWVHCACPSGYIDGNPSTPGRVCQGLLCDLCHQHGDCIHNTLTNNITCACAEGYTGDFCEVAPSNAPLLLLIFLALLFLLLTLCCLLYLCTKCHCFKRYPSSDSGVSDLYNKEIGIPRAHLREDNAAQLARYLDDGLRIPRAHLHDNSSMDSGSSEYTIREEIERRVTTDVTKTELRTVTTEADVHNEVNESSSSNVHTEFYPSTTATAGVNMCLCEVVPTWKSRSEGKVGSPKTRKNLLSYCNLFICSVAEFANSREWQHAQSQSQSSAANYAHGQHGHTATTTMGHHSEEHQDDRSIGAYSVEDDGVYDKSVLMKRNHQVDPANGMEKFSSEVITKKSHSETFHK</sequence>
<dbReference type="InterPro" id="IPR050906">
    <property type="entry name" value="Notch_signaling"/>
</dbReference>
<keyword evidence="7" id="KW-1185">Reference proteome</keyword>
<feature type="compositionally biased region" description="Low complexity" evidence="3">
    <location>
        <begin position="491"/>
        <end position="514"/>
    </location>
</feature>
<dbReference type="PANTHER" id="PTHR24044">
    <property type="entry name" value="NOTCH LIGAND FAMILY MEMBER"/>
    <property type="match status" value="1"/>
</dbReference>
<feature type="disulfide bond" evidence="2">
    <location>
        <begin position="258"/>
        <end position="275"/>
    </location>
</feature>
<dbReference type="PROSITE" id="PS00022">
    <property type="entry name" value="EGF_1"/>
    <property type="match status" value="1"/>
</dbReference>
<dbReference type="SMART" id="SM00181">
    <property type="entry name" value="EGF"/>
    <property type="match status" value="3"/>
</dbReference>
<dbReference type="AlphaFoldDB" id="A0A915D2K1"/>
<keyword evidence="2" id="KW-0245">EGF-like domain</keyword>
<feature type="domain" description="SEA" evidence="5">
    <location>
        <begin position="1"/>
        <end position="80"/>
    </location>
</feature>
<dbReference type="InterPro" id="IPR018097">
    <property type="entry name" value="EGF_Ca-bd_CS"/>
</dbReference>
<feature type="domain" description="EGF-like" evidence="6">
    <location>
        <begin position="251"/>
        <end position="287"/>
    </location>
</feature>
<feature type="disulfide bond" evidence="2">
    <location>
        <begin position="277"/>
        <end position="286"/>
    </location>
</feature>
<dbReference type="Proteomes" id="UP000887574">
    <property type="component" value="Unplaced"/>
</dbReference>
<dbReference type="SMART" id="SM00179">
    <property type="entry name" value="EGF_CA"/>
    <property type="match status" value="2"/>
</dbReference>
<dbReference type="PROSITE" id="PS00010">
    <property type="entry name" value="ASX_HYDROXYL"/>
    <property type="match status" value="1"/>
</dbReference>
<dbReference type="SUPFAM" id="SSF57196">
    <property type="entry name" value="EGF/Laminin"/>
    <property type="match status" value="1"/>
</dbReference>
<keyword evidence="4" id="KW-0472">Membrane</keyword>
<dbReference type="InterPro" id="IPR000742">
    <property type="entry name" value="EGF"/>
</dbReference>
<comment type="caution">
    <text evidence="2">Lacks conserved residue(s) required for the propagation of feature annotation.</text>
</comment>
<feature type="domain" description="EGF-like" evidence="6">
    <location>
        <begin position="115"/>
        <end position="154"/>
    </location>
</feature>
<dbReference type="Gene3D" id="2.10.25.10">
    <property type="entry name" value="Laminin"/>
    <property type="match status" value="2"/>
</dbReference>
<proteinExistence type="predicted"/>
<dbReference type="Pfam" id="PF00008">
    <property type="entry name" value="EGF"/>
    <property type="match status" value="1"/>
</dbReference>
<feature type="transmembrane region" description="Helical" evidence="4">
    <location>
        <begin position="295"/>
        <end position="316"/>
    </location>
</feature>
<reference evidence="8" key="1">
    <citation type="submission" date="2022-11" db="UniProtKB">
        <authorList>
            <consortium name="WormBaseParasite"/>
        </authorList>
    </citation>
    <scope>IDENTIFICATION</scope>
</reference>
<feature type="region of interest" description="Disordered" evidence="3">
    <location>
        <begin position="491"/>
        <end position="522"/>
    </location>
</feature>
<evidence type="ECO:0000256" key="1">
    <source>
        <dbReference type="ARBA" id="ARBA00023157"/>
    </source>
</evidence>